<organism evidence="1 2">
    <name type="scientific">Penicillium canescens</name>
    <dbReference type="NCBI Taxonomy" id="5083"/>
    <lineage>
        <taxon>Eukaryota</taxon>
        <taxon>Fungi</taxon>
        <taxon>Dikarya</taxon>
        <taxon>Ascomycota</taxon>
        <taxon>Pezizomycotina</taxon>
        <taxon>Eurotiomycetes</taxon>
        <taxon>Eurotiomycetidae</taxon>
        <taxon>Eurotiales</taxon>
        <taxon>Aspergillaceae</taxon>
        <taxon>Penicillium</taxon>
    </lineage>
</organism>
<evidence type="ECO:0000313" key="1">
    <source>
        <dbReference type="EMBL" id="KAJ6043938.1"/>
    </source>
</evidence>
<dbReference type="EMBL" id="JAQJZL010000004">
    <property type="protein sequence ID" value="KAJ6043938.1"/>
    <property type="molecule type" value="Genomic_DNA"/>
</dbReference>
<keyword evidence="2" id="KW-1185">Reference proteome</keyword>
<accession>A0AAD6IEN3</accession>
<proteinExistence type="predicted"/>
<comment type="caution">
    <text evidence="1">The sequence shown here is derived from an EMBL/GenBank/DDBJ whole genome shotgun (WGS) entry which is preliminary data.</text>
</comment>
<gene>
    <name evidence="1" type="ORF">N7460_005293</name>
</gene>
<name>A0AAD6IEN3_PENCN</name>
<reference evidence="1" key="1">
    <citation type="journal article" date="2023" name="IMA Fungus">
        <title>Comparative genomic study of the Penicillium genus elucidates a diverse pangenome and 15 lateral gene transfer events.</title>
        <authorList>
            <person name="Petersen C."/>
            <person name="Sorensen T."/>
            <person name="Nielsen M.R."/>
            <person name="Sondergaard T.E."/>
            <person name="Sorensen J.L."/>
            <person name="Fitzpatrick D.A."/>
            <person name="Frisvad J.C."/>
            <person name="Nielsen K.L."/>
        </authorList>
    </citation>
    <scope>NUCLEOTIDE SEQUENCE</scope>
    <source>
        <strain evidence="1">IBT 15450</strain>
    </source>
</reference>
<protein>
    <submittedName>
        <fullName evidence="1">Uncharacterized protein</fullName>
    </submittedName>
</protein>
<dbReference type="Proteomes" id="UP001219568">
    <property type="component" value="Unassembled WGS sequence"/>
</dbReference>
<reference evidence="1" key="2">
    <citation type="submission" date="2023-01" db="EMBL/GenBank/DDBJ databases">
        <authorList>
            <person name="Petersen C."/>
        </authorList>
    </citation>
    <scope>NUCLEOTIDE SEQUENCE</scope>
    <source>
        <strain evidence="1">IBT 15450</strain>
    </source>
</reference>
<evidence type="ECO:0000313" key="2">
    <source>
        <dbReference type="Proteomes" id="UP001219568"/>
    </source>
</evidence>
<dbReference type="AlphaFoldDB" id="A0AAD6IEN3"/>
<sequence>MERSTSPPSADPWKTADPYYPSTKGVVHAAEREVQASFRFIVRRESQAEPSASHVVNTWVNTSYLVWAACAALADDGVDQEWTAKFERWRPTWEKVQADVKYFEEGPSEFSLNKFFLKIPAPPIYRVLVQQFDGPKFFPLRAAHVLAHCTGCRRCHGDGHHHEDMWGLWRYICRAPVDRPLIFCVTLQKNERVKSVGFEGNPEISPKIMAASKVKELPK</sequence>